<evidence type="ECO:0000313" key="8">
    <source>
        <dbReference type="Proteomes" id="UP001341281"/>
    </source>
</evidence>
<accession>A0AAQ3X4X6</accession>
<evidence type="ECO:0000256" key="5">
    <source>
        <dbReference type="ARBA" id="ARBA00023136"/>
    </source>
</evidence>
<name>A0AAQ3X4X6_PASNO</name>
<gene>
    <name evidence="7" type="ORF">U9M48_032533</name>
</gene>
<evidence type="ECO:0000256" key="6">
    <source>
        <dbReference type="SAM" id="Phobius"/>
    </source>
</evidence>
<evidence type="ECO:0000256" key="3">
    <source>
        <dbReference type="ARBA" id="ARBA00022692"/>
    </source>
</evidence>
<evidence type="ECO:0000256" key="1">
    <source>
        <dbReference type="ARBA" id="ARBA00004370"/>
    </source>
</evidence>
<feature type="transmembrane region" description="Helical" evidence="6">
    <location>
        <begin position="184"/>
        <end position="208"/>
    </location>
</feature>
<comment type="subcellular location">
    <subcellularLocation>
        <location evidence="1">Membrane</location>
    </subcellularLocation>
</comment>
<organism evidence="7 8">
    <name type="scientific">Paspalum notatum var. saurae</name>
    <dbReference type="NCBI Taxonomy" id="547442"/>
    <lineage>
        <taxon>Eukaryota</taxon>
        <taxon>Viridiplantae</taxon>
        <taxon>Streptophyta</taxon>
        <taxon>Embryophyta</taxon>
        <taxon>Tracheophyta</taxon>
        <taxon>Spermatophyta</taxon>
        <taxon>Magnoliopsida</taxon>
        <taxon>Liliopsida</taxon>
        <taxon>Poales</taxon>
        <taxon>Poaceae</taxon>
        <taxon>PACMAD clade</taxon>
        <taxon>Panicoideae</taxon>
        <taxon>Andropogonodae</taxon>
        <taxon>Paspaleae</taxon>
        <taxon>Paspalinae</taxon>
        <taxon>Paspalum</taxon>
    </lineage>
</organism>
<dbReference type="GO" id="GO:0016020">
    <property type="term" value="C:membrane"/>
    <property type="evidence" value="ECO:0007669"/>
    <property type="project" value="UniProtKB-SubCell"/>
</dbReference>
<reference evidence="7 8" key="1">
    <citation type="submission" date="2024-02" db="EMBL/GenBank/DDBJ databases">
        <title>High-quality chromosome-scale genome assembly of Pensacola bahiagrass (Paspalum notatum Flugge var. saurae).</title>
        <authorList>
            <person name="Vega J.M."/>
            <person name="Podio M."/>
            <person name="Orjuela J."/>
            <person name="Siena L.A."/>
            <person name="Pessino S.C."/>
            <person name="Combes M.C."/>
            <person name="Mariac C."/>
            <person name="Albertini E."/>
            <person name="Pupilli F."/>
            <person name="Ortiz J.P.A."/>
            <person name="Leblanc O."/>
        </authorList>
    </citation>
    <scope>NUCLEOTIDE SEQUENCE [LARGE SCALE GENOMIC DNA]</scope>
    <source>
        <strain evidence="7">R1</strain>
        <tissue evidence="7">Leaf</tissue>
    </source>
</reference>
<keyword evidence="3 6" id="KW-0812">Transmembrane</keyword>
<dbReference type="EMBL" id="CP144751">
    <property type="protein sequence ID" value="WVZ85632.1"/>
    <property type="molecule type" value="Genomic_DNA"/>
</dbReference>
<sequence>MEMPPVRAKGFWNIEEEYYNTLRTQSNACFLSEKHQSEEEMEAVLLDTREDNLISPMMFQNMITQMHPRRSSEMEFVAMVGYFDASAEASEMCRQLLKHIKSTQSNYRSMDSFLARMADGTASTASAREPAPAVRSNPFCTMTRSNFRQVHDRYSCMLRSIVPGHRRVPRKLKMAKAIKKLRRACLAMVGGAAAHLLFGPAAAAAGIYPVALMSLRRRAGAATTGSAAWKKRSSSSRTVSSLDAAAKSTYVLGRYLDTVSHLVARLSDGIERENDMARRCVEIRCPVQGVVSELRRSCSSSRRLAEELEEHVWLCLATIHKARFLVIQEISNQSCK</sequence>
<dbReference type="Proteomes" id="UP001341281">
    <property type="component" value="Chromosome 07"/>
</dbReference>
<evidence type="ECO:0000256" key="2">
    <source>
        <dbReference type="ARBA" id="ARBA00009074"/>
    </source>
</evidence>
<dbReference type="InterPro" id="IPR007749">
    <property type="entry name" value="DUF677"/>
</dbReference>
<dbReference type="PANTHER" id="PTHR31113">
    <property type="entry name" value="UPF0496 PROTEIN 3-RELATED"/>
    <property type="match status" value="1"/>
</dbReference>
<protein>
    <submittedName>
        <fullName evidence="7">Uncharacterized protein</fullName>
    </submittedName>
</protein>
<keyword evidence="8" id="KW-1185">Reference proteome</keyword>
<keyword evidence="5 6" id="KW-0472">Membrane</keyword>
<dbReference type="PANTHER" id="PTHR31113:SF2">
    <property type="entry name" value="OS04G0423200 PROTEIN"/>
    <property type="match status" value="1"/>
</dbReference>
<proteinExistence type="inferred from homology"/>
<dbReference type="AlphaFoldDB" id="A0AAQ3X4X6"/>
<keyword evidence="4 6" id="KW-1133">Transmembrane helix</keyword>
<comment type="similarity">
    <text evidence="2">Belongs to the UPF0496 family.</text>
</comment>
<evidence type="ECO:0000313" key="7">
    <source>
        <dbReference type="EMBL" id="WVZ85632.1"/>
    </source>
</evidence>
<evidence type="ECO:0000256" key="4">
    <source>
        <dbReference type="ARBA" id="ARBA00022989"/>
    </source>
</evidence>